<name>A0A1I6U3D2_9BACI</name>
<accession>A0A1I6U3D2</accession>
<evidence type="ECO:0000313" key="5">
    <source>
        <dbReference type="Proteomes" id="UP000321773"/>
    </source>
</evidence>
<dbReference type="EMBL" id="BJWJ01000060">
    <property type="protein sequence ID" value="GEM05900.1"/>
    <property type="molecule type" value="Genomic_DNA"/>
</dbReference>
<reference evidence="3 4" key="1">
    <citation type="submission" date="2016-10" db="EMBL/GenBank/DDBJ databases">
        <authorList>
            <person name="de Groot N.N."/>
        </authorList>
    </citation>
    <scope>NUCLEOTIDE SEQUENCE [LARGE SCALE GENOMIC DNA]</scope>
    <source>
        <strain evidence="3 4">DSM 17074</strain>
    </source>
</reference>
<evidence type="ECO:0000256" key="1">
    <source>
        <dbReference type="SAM" id="Phobius"/>
    </source>
</evidence>
<keyword evidence="1" id="KW-0472">Membrane</keyword>
<dbReference type="RefSeq" id="WP_089854966.1">
    <property type="nucleotide sequence ID" value="NZ_BJWJ01000060.1"/>
</dbReference>
<keyword evidence="5" id="KW-1185">Reference proteome</keyword>
<dbReference type="STRING" id="306541.SAMN05421668_12137"/>
<reference evidence="2 5" key="2">
    <citation type="submission" date="2019-07" db="EMBL/GenBank/DDBJ databases">
        <title>Whole genome shotgun sequence of Halolactibacillus miurensis NBRC 100873.</title>
        <authorList>
            <person name="Hosoyama A."/>
            <person name="Uohara A."/>
            <person name="Ohji S."/>
            <person name="Ichikawa N."/>
        </authorList>
    </citation>
    <scope>NUCLEOTIDE SEQUENCE [LARGE SCALE GENOMIC DNA]</scope>
    <source>
        <strain evidence="2 5">NBRC 100873</strain>
    </source>
</reference>
<keyword evidence="1" id="KW-0812">Transmembrane</keyword>
<dbReference type="Proteomes" id="UP000199139">
    <property type="component" value="Unassembled WGS sequence"/>
</dbReference>
<feature type="transmembrane region" description="Helical" evidence="1">
    <location>
        <begin position="46"/>
        <end position="68"/>
    </location>
</feature>
<dbReference type="AlphaFoldDB" id="A0A1I6U3D2"/>
<evidence type="ECO:0000313" key="2">
    <source>
        <dbReference type="EMBL" id="GEM05900.1"/>
    </source>
</evidence>
<feature type="transmembrane region" description="Helical" evidence="1">
    <location>
        <begin position="89"/>
        <end position="108"/>
    </location>
</feature>
<sequence>MKKFLLKKTSKIILAIGFLYFILLPEVSFAASTSQVKTKLNSGFTAIQGVLTGVVVVIGVIAAIKIFLKYMPSLDDPHSKNEMWKSIGGVGVAVGGAAAAVWLVPWIFSLFQ</sequence>
<organism evidence="3 4">
    <name type="scientific">Halolactibacillus miurensis</name>
    <dbReference type="NCBI Taxonomy" id="306541"/>
    <lineage>
        <taxon>Bacteria</taxon>
        <taxon>Bacillati</taxon>
        <taxon>Bacillota</taxon>
        <taxon>Bacilli</taxon>
        <taxon>Bacillales</taxon>
        <taxon>Bacillaceae</taxon>
        <taxon>Halolactibacillus</taxon>
    </lineage>
</organism>
<dbReference type="EMBL" id="FPAI01000021">
    <property type="protein sequence ID" value="SFS95960.1"/>
    <property type="molecule type" value="Genomic_DNA"/>
</dbReference>
<proteinExistence type="predicted"/>
<gene>
    <name evidence="2" type="primary">traB</name>
    <name evidence="2" type="ORF">HMI01_28880</name>
    <name evidence="3" type="ORF">SAMN05421668_12137</name>
</gene>
<keyword evidence="1" id="KW-1133">Transmembrane helix</keyword>
<dbReference type="Proteomes" id="UP000321773">
    <property type="component" value="Unassembled WGS sequence"/>
</dbReference>
<dbReference type="InterPro" id="IPR031607">
    <property type="entry name" value="T4SS_CagC"/>
</dbReference>
<evidence type="ECO:0000313" key="3">
    <source>
        <dbReference type="EMBL" id="SFS95960.1"/>
    </source>
</evidence>
<evidence type="ECO:0000313" key="4">
    <source>
        <dbReference type="Proteomes" id="UP000199139"/>
    </source>
</evidence>
<dbReference type="Pfam" id="PF16943">
    <property type="entry name" value="T4SS_CagC"/>
    <property type="match status" value="1"/>
</dbReference>
<protein>
    <submittedName>
        <fullName evidence="2">Conjugal transfer protein</fullName>
    </submittedName>
    <submittedName>
        <fullName evidence="3">TrbC/VIRB2 family protein</fullName>
    </submittedName>
</protein>